<accession>A0AAI9YTA0</accession>
<comment type="caution">
    <text evidence="2">The sequence shown here is derived from an EMBL/GenBank/DDBJ whole genome shotgun (WGS) entry which is preliminary data.</text>
</comment>
<sequence length="184" mass="19892">MKLTATEPATDNSNKGRRGSARPLSDHQEQGYCLGSVQEPLSVASVVPQCQLARDTKISERDELLPRDQLREEKEPVLLLDRMIAFTLPAQHRHPPLSIPQQSRASLSAANLSSSSPPTFTSSVFAYPRIAVAASAVGLLHPEPRHELPPPPRPPPHSSSSSPSKRPRALSASLSLLAKLIDGH</sequence>
<proteinExistence type="predicted"/>
<feature type="compositionally biased region" description="Low complexity" evidence="1">
    <location>
        <begin position="158"/>
        <end position="170"/>
    </location>
</feature>
<gene>
    <name evidence="2" type="ORF">CCOS01_08875</name>
</gene>
<protein>
    <submittedName>
        <fullName evidence="2">Uncharacterized protein</fullName>
    </submittedName>
</protein>
<dbReference type="EMBL" id="MOOE01000009">
    <property type="protein sequence ID" value="KAK1523788.1"/>
    <property type="molecule type" value="Genomic_DNA"/>
</dbReference>
<evidence type="ECO:0000313" key="3">
    <source>
        <dbReference type="Proteomes" id="UP001240678"/>
    </source>
</evidence>
<keyword evidence="3" id="KW-1185">Reference proteome</keyword>
<feature type="region of interest" description="Disordered" evidence="1">
    <location>
        <begin position="1"/>
        <end position="31"/>
    </location>
</feature>
<organism evidence="2 3">
    <name type="scientific">Colletotrichum costaricense</name>
    <dbReference type="NCBI Taxonomy" id="1209916"/>
    <lineage>
        <taxon>Eukaryota</taxon>
        <taxon>Fungi</taxon>
        <taxon>Dikarya</taxon>
        <taxon>Ascomycota</taxon>
        <taxon>Pezizomycotina</taxon>
        <taxon>Sordariomycetes</taxon>
        <taxon>Hypocreomycetidae</taxon>
        <taxon>Glomerellales</taxon>
        <taxon>Glomerellaceae</taxon>
        <taxon>Colletotrichum</taxon>
        <taxon>Colletotrichum acutatum species complex</taxon>
    </lineage>
</organism>
<feature type="region of interest" description="Disordered" evidence="1">
    <location>
        <begin position="141"/>
        <end position="170"/>
    </location>
</feature>
<name>A0AAI9YTA0_9PEZI</name>
<evidence type="ECO:0000313" key="2">
    <source>
        <dbReference type="EMBL" id="KAK1523788.1"/>
    </source>
</evidence>
<dbReference type="GeneID" id="85340582"/>
<evidence type="ECO:0000256" key="1">
    <source>
        <dbReference type="SAM" id="MobiDB-lite"/>
    </source>
</evidence>
<dbReference type="AlphaFoldDB" id="A0AAI9YTA0"/>
<reference evidence="2 3" key="1">
    <citation type="submission" date="2016-10" db="EMBL/GenBank/DDBJ databases">
        <title>The genome sequence of Colletotrichum fioriniae PJ7.</title>
        <authorList>
            <person name="Baroncelli R."/>
        </authorList>
    </citation>
    <scope>NUCLEOTIDE SEQUENCE [LARGE SCALE GENOMIC DNA]</scope>
    <source>
        <strain evidence="2 3">IMI 309622</strain>
    </source>
</reference>
<dbReference type="Proteomes" id="UP001240678">
    <property type="component" value="Unassembled WGS sequence"/>
</dbReference>
<dbReference type="RefSeq" id="XP_060311735.1">
    <property type="nucleotide sequence ID" value="XM_060457035.1"/>
</dbReference>